<feature type="compositionally biased region" description="Polar residues" evidence="1">
    <location>
        <begin position="39"/>
        <end position="49"/>
    </location>
</feature>
<keyword evidence="4" id="KW-1185">Reference proteome</keyword>
<evidence type="ECO:0000313" key="3">
    <source>
        <dbReference type="EMBL" id="PLW53095.1"/>
    </source>
</evidence>
<evidence type="ECO:0000256" key="1">
    <source>
        <dbReference type="SAM" id="MobiDB-lite"/>
    </source>
</evidence>
<comment type="caution">
    <text evidence="2">The sequence shown here is derived from an EMBL/GenBank/DDBJ whole genome shotgun (WGS) entry which is preliminary data.</text>
</comment>
<dbReference type="Proteomes" id="UP000235388">
    <property type="component" value="Unassembled WGS sequence"/>
</dbReference>
<gene>
    <name evidence="3" type="ORF">PCANC_05822</name>
    <name evidence="2" type="ORF">PCASD_03993</name>
</gene>
<dbReference type="EMBL" id="PGCJ01000068">
    <property type="protein sequence ID" value="PLW53095.1"/>
    <property type="molecule type" value="Genomic_DNA"/>
</dbReference>
<protein>
    <submittedName>
        <fullName evidence="2">Uncharacterized protein</fullName>
    </submittedName>
</protein>
<feature type="region of interest" description="Disordered" evidence="1">
    <location>
        <begin position="21"/>
        <end position="59"/>
    </location>
</feature>
<dbReference type="EMBL" id="PGCI01000050">
    <property type="protein sequence ID" value="PLW45270.1"/>
    <property type="molecule type" value="Genomic_DNA"/>
</dbReference>
<evidence type="ECO:0000313" key="4">
    <source>
        <dbReference type="Proteomes" id="UP000235388"/>
    </source>
</evidence>
<organism evidence="2 5">
    <name type="scientific">Puccinia coronata f. sp. avenae</name>
    <dbReference type="NCBI Taxonomy" id="200324"/>
    <lineage>
        <taxon>Eukaryota</taxon>
        <taxon>Fungi</taxon>
        <taxon>Dikarya</taxon>
        <taxon>Basidiomycota</taxon>
        <taxon>Pucciniomycotina</taxon>
        <taxon>Pucciniomycetes</taxon>
        <taxon>Pucciniales</taxon>
        <taxon>Pucciniaceae</taxon>
        <taxon>Puccinia</taxon>
    </lineage>
</organism>
<evidence type="ECO:0000313" key="2">
    <source>
        <dbReference type="EMBL" id="PLW45270.1"/>
    </source>
</evidence>
<evidence type="ECO:0000313" key="5">
    <source>
        <dbReference type="Proteomes" id="UP000235392"/>
    </source>
</evidence>
<accession>A0A2N5V5L1</accession>
<dbReference type="Proteomes" id="UP000235392">
    <property type="component" value="Unassembled WGS sequence"/>
</dbReference>
<sequence length="72" mass="7666">MPLRSDSHTIPVYIIAQSYGFIDDGGRPRNRQRPPEGGQATSQAVGNSTGDEESSLNIICGILTGSEDVDMS</sequence>
<name>A0A2N5V5L1_9BASI</name>
<dbReference type="AlphaFoldDB" id="A0A2N5V5L1"/>
<proteinExistence type="predicted"/>
<reference evidence="4 5" key="1">
    <citation type="submission" date="2017-11" db="EMBL/GenBank/DDBJ databases">
        <title>De novo assembly and phasing of dikaryotic genomes from two isolates of Puccinia coronata f. sp. avenae, the causal agent of oat crown rust.</title>
        <authorList>
            <person name="Miller M.E."/>
            <person name="Zhang Y."/>
            <person name="Omidvar V."/>
            <person name="Sperschneider J."/>
            <person name="Schwessinger B."/>
            <person name="Raley C."/>
            <person name="Palmer J.M."/>
            <person name="Garnica D."/>
            <person name="Upadhyaya N."/>
            <person name="Rathjen J."/>
            <person name="Taylor J.M."/>
            <person name="Park R.F."/>
            <person name="Dodds P.N."/>
            <person name="Hirsch C.D."/>
            <person name="Kianian S.F."/>
            <person name="Figueroa M."/>
        </authorList>
    </citation>
    <scope>NUCLEOTIDE SEQUENCE [LARGE SCALE GENOMIC DNA]</scope>
    <source>
        <strain evidence="3">12NC29</strain>
        <strain evidence="2">12SD80</strain>
    </source>
</reference>